<accession>A0A443ILL7</accession>
<protein>
    <submittedName>
        <fullName evidence="1">Uncharacterized protein</fullName>
    </submittedName>
</protein>
<comment type="caution">
    <text evidence="1">The sequence shown here is derived from an EMBL/GenBank/DDBJ whole genome shotgun (WGS) entry which is preliminary data.</text>
</comment>
<evidence type="ECO:0000313" key="2">
    <source>
        <dbReference type="Proteomes" id="UP000273811"/>
    </source>
</evidence>
<keyword evidence="2" id="KW-1185">Reference proteome</keyword>
<dbReference type="GeneID" id="56392155"/>
<name>A0A443ILL7_9BACI</name>
<gene>
    <name evidence="1" type="ORF">D4N35_014230</name>
</gene>
<reference evidence="1" key="1">
    <citation type="submission" date="2018-12" db="EMBL/GenBank/DDBJ databases">
        <authorList>
            <person name="Sun L."/>
            <person name="Chen Z."/>
        </authorList>
    </citation>
    <scope>NUCLEOTIDE SEQUENCE [LARGE SCALE GENOMIC DNA]</scope>
    <source>
        <strain evidence="1">DSM 16012</strain>
    </source>
</reference>
<sequence>MLHEEQLKEMLDEPCSCSTNFSEGYHPWCDLCFLSEVKESFYCPEHEVESHDGYYEDDESSENEAHTGERRPHDCYCCACALLQDFSENTPVEISTRKVKNVPLYFKSIDPEEFRVSFLDPASKRIVSTDCRNITSIRYNKYE</sequence>
<evidence type="ECO:0000313" key="1">
    <source>
        <dbReference type="EMBL" id="RWR06327.1"/>
    </source>
</evidence>
<dbReference type="Proteomes" id="UP000273811">
    <property type="component" value="Unassembled WGS sequence"/>
</dbReference>
<dbReference type="RefSeq" id="WP_120074832.1">
    <property type="nucleotide sequence ID" value="NZ_CP126113.1"/>
</dbReference>
<proteinExistence type="predicted"/>
<dbReference type="OrthoDB" id="9908684at2"/>
<dbReference type="EMBL" id="QYTU02000036">
    <property type="protein sequence ID" value="RWR06327.1"/>
    <property type="molecule type" value="Genomic_DNA"/>
</dbReference>
<organism evidence="1 2">
    <name type="scientific">Siminovitchia fortis</name>
    <dbReference type="NCBI Taxonomy" id="254758"/>
    <lineage>
        <taxon>Bacteria</taxon>
        <taxon>Bacillati</taxon>
        <taxon>Bacillota</taxon>
        <taxon>Bacilli</taxon>
        <taxon>Bacillales</taxon>
        <taxon>Bacillaceae</taxon>
        <taxon>Siminovitchia</taxon>
    </lineage>
</organism>
<dbReference type="AlphaFoldDB" id="A0A443ILL7"/>